<evidence type="ECO:0000256" key="1">
    <source>
        <dbReference type="SAM" id="Phobius"/>
    </source>
</evidence>
<reference evidence="2 3" key="1">
    <citation type="submission" date="2021-06" db="EMBL/GenBank/DDBJ databases">
        <title>Caerostris extrusa draft genome.</title>
        <authorList>
            <person name="Kono N."/>
            <person name="Arakawa K."/>
        </authorList>
    </citation>
    <scope>NUCLEOTIDE SEQUENCE [LARGE SCALE GENOMIC DNA]</scope>
</reference>
<keyword evidence="1" id="KW-0812">Transmembrane</keyword>
<name>A0AAV4NWN1_CAEEX</name>
<keyword evidence="3" id="KW-1185">Reference proteome</keyword>
<keyword evidence="1" id="KW-1133">Transmembrane helix</keyword>
<gene>
    <name evidence="2" type="ORF">CEXT_701131</name>
</gene>
<proteinExistence type="predicted"/>
<dbReference type="Proteomes" id="UP001054945">
    <property type="component" value="Unassembled WGS sequence"/>
</dbReference>
<evidence type="ECO:0000313" key="3">
    <source>
        <dbReference type="Proteomes" id="UP001054945"/>
    </source>
</evidence>
<dbReference type="AlphaFoldDB" id="A0AAV4NWN1"/>
<dbReference type="EMBL" id="BPLR01003726">
    <property type="protein sequence ID" value="GIX87986.1"/>
    <property type="molecule type" value="Genomic_DNA"/>
</dbReference>
<keyword evidence="1" id="KW-0472">Membrane</keyword>
<evidence type="ECO:0000313" key="2">
    <source>
        <dbReference type="EMBL" id="GIX87986.1"/>
    </source>
</evidence>
<accession>A0AAV4NWN1</accession>
<comment type="caution">
    <text evidence="2">The sequence shown here is derived from an EMBL/GenBank/DDBJ whole genome shotgun (WGS) entry which is preliminary data.</text>
</comment>
<protein>
    <submittedName>
        <fullName evidence="2">Uncharacterized protein</fullName>
    </submittedName>
</protein>
<feature type="transmembrane region" description="Helical" evidence="1">
    <location>
        <begin position="102"/>
        <end position="123"/>
    </location>
</feature>
<sequence length="168" mass="19400">MIYKIITILKPSPLTRNVLCYIAQNPRQSIRSNNGNDPHIKQFNNLGIAKLLDEDNRRVTTNYFDFKLHSVTNNLAAWLEIAWHYVSSCKQSLRERLFSKRASSSVFFFLFLGFQISWLHWFFGHLELNQVTSGSFSKHSFSENDIMAAFSVKPVSLQLLSTDLRLGP</sequence>
<organism evidence="2 3">
    <name type="scientific">Caerostris extrusa</name>
    <name type="common">Bark spider</name>
    <name type="synonym">Caerostris bankana</name>
    <dbReference type="NCBI Taxonomy" id="172846"/>
    <lineage>
        <taxon>Eukaryota</taxon>
        <taxon>Metazoa</taxon>
        <taxon>Ecdysozoa</taxon>
        <taxon>Arthropoda</taxon>
        <taxon>Chelicerata</taxon>
        <taxon>Arachnida</taxon>
        <taxon>Araneae</taxon>
        <taxon>Araneomorphae</taxon>
        <taxon>Entelegynae</taxon>
        <taxon>Araneoidea</taxon>
        <taxon>Araneidae</taxon>
        <taxon>Caerostris</taxon>
    </lineage>
</organism>